<dbReference type="GO" id="GO:0003677">
    <property type="term" value="F:DNA binding"/>
    <property type="evidence" value="ECO:0007669"/>
    <property type="project" value="InterPro"/>
</dbReference>
<reference evidence="5" key="1">
    <citation type="submission" date="2016-11" db="EMBL/GenBank/DDBJ databases">
        <authorList>
            <person name="Varghese N."/>
            <person name="Submissions S."/>
        </authorList>
    </citation>
    <scope>NUCLEOTIDE SEQUENCE [LARGE SCALE GENOMIC DNA]</scope>
    <source>
        <strain evidence="5">DSM 25330</strain>
    </source>
</reference>
<dbReference type="InterPro" id="IPR016032">
    <property type="entry name" value="Sig_transdc_resp-reg_C-effctor"/>
</dbReference>
<keyword evidence="1" id="KW-0802">TPR repeat</keyword>
<evidence type="ECO:0000256" key="3">
    <source>
        <dbReference type="SAM" id="Phobius"/>
    </source>
</evidence>
<proteinExistence type="predicted"/>
<feature type="coiled-coil region" evidence="2">
    <location>
        <begin position="396"/>
        <end position="432"/>
    </location>
</feature>
<dbReference type="PANTHER" id="PTHR10098">
    <property type="entry name" value="RAPSYN-RELATED"/>
    <property type="match status" value="1"/>
</dbReference>
<dbReference type="SUPFAM" id="SSF48452">
    <property type="entry name" value="TPR-like"/>
    <property type="match status" value="3"/>
</dbReference>
<dbReference type="SMART" id="SM00028">
    <property type="entry name" value="TPR"/>
    <property type="match status" value="6"/>
</dbReference>
<dbReference type="InterPro" id="IPR011990">
    <property type="entry name" value="TPR-like_helical_dom_sf"/>
</dbReference>
<keyword evidence="2" id="KW-0175">Coiled coil</keyword>
<feature type="repeat" description="TPR" evidence="1">
    <location>
        <begin position="241"/>
        <end position="274"/>
    </location>
</feature>
<sequence length="615" mass="71696">MIFKHITLITVFFLSLSIGAQNKKKIDSLMQIYKELPNDTTKVNVLNQIIIYHLKNDTSKAKHFVNRQYELAKSINFQKGIATSFYNLANYHSKKKALDSVIYYYKKSLKKYEEINFIEGQASVRYSLIDYVRWEEGYEAALKMIAENLEFYQKINDSNYIAKTFEKEARAHFFNDNYVLAVKKNLKALKYFEKRKDTSHLGNIYTNLAKTECELENNDQALEYAKKSLALIDENNKKYLCNMYNTIGIIYTQQKDFKRADSSFNKAFSLAKDENWPYMQKLVLFNHGESYKEREDYEMALEKAKAYLDIEKNNQNNRISSLGPLTMGTALVNLNRAQEAKPFLDKALEAANKENLKRRLIPTYQNRARANAMLNNYKEAYEDHKMYVILQDSVFNKTKSKQIEELRTIYETEKKEQEIKNQKNEIEILNIKSKNNNLQRLLLALGLAMALIAVYAFYQRNKRNKLAKEKAESDLEFKTKELTTHALHLAKKNEVLNDLKQKAKVLKADADADPGYQMLIQTINFDLQDDNNWENFSKYFEQVHKGFNNKAQEQYPSVTKNDLRLMALLKMNLSSKDIANILNISSDGIKKARQRLRKKMGLDSSESLEATIIGI</sequence>
<feature type="coiled-coil region" evidence="2">
    <location>
        <begin position="294"/>
        <end position="354"/>
    </location>
</feature>
<keyword evidence="5" id="KW-1185">Reference proteome</keyword>
<name>A0A1M5SDE8_9FLAO</name>
<dbReference type="AlphaFoldDB" id="A0A1M5SDE8"/>
<dbReference type="STRING" id="1089305.SAMN05444148_1840"/>
<keyword evidence="3" id="KW-0472">Membrane</keyword>
<evidence type="ECO:0000313" key="4">
    <source>
        <dbReference type="EMBL" id="SHH36617.1"/>
    </source>
</evidence>
<feature type="transmembrane region" description="Helical" evidence="3">
    <location>
        <begin position="441"/>
        <end position="458"/>
    </location>
</feature>
<dbReference type="InterPro" id="IPR019734">
    <property type="entry name" value="TPR_rpt"/>
</dbReference>
<dbReference type="Proteomes" id="UP000184522">
    <property type="component" value="Unassembled WGS sequence"/>
</dbReference>
<gene>
    <name evidence="4" type="ORF">SAMN05444148_1840</name>
</gene>
<evidence type="ECO:0000256" key="2">
    <source>
        <dbReference type="SAM" id="Coils"/>
    </source>
</evidence>
<dbReference type="Pfam" id="PF13424">
    <property type="entry name" value="TPR_12"/>
    <property type="match status" value="1"/>
</dbReference>
<keyword evidence="3" id="KW-0812">Transmembrane</keyword>
<accession>A0A1M5SDE8</accession>
<dbReference type="EMBL" id="FQWS01000002">
    <property type="protein sequence ID" value="SHH36617.1"/>
    <property type="molecule type" value="Genomic_DNA"/>
</dbReference>
<evidence type="ECO:0000313" key="5">
    <source>
        <dbReference type="Proteomes" id="UP000184522"/>
    </source>
</evidence>
<dbReference type="OrthoDB" id="1090267at2"/>
<evidence type="ECO:0000256" key="1">
    <source>
        <dbReference type="PROSITE-ProRule" id="PRU00339"/>
    </source>
</evidence>
<protein>
    <submittedName>
        <fullName evidence="4">Tetratricopeptide repeat-containing protein</fullName>
    </submittedName>
</protein>
<dbReference type="Pfam" id="PF13181">
    <property type="entry name" value="TPR_8"/>
    <property type="match status" value="1"/>
</dbReference>
<keyword evidence="3" id="KW-1133">Transmembrane helix</keyword>
<dbReference type="PROSITE" id="PS50005">
    <property type="entry name" value="TPR"/>
    <property type="match status" value="1"/>
</dbReference>
<dbReference type="RefSeq" id="WP_073085726.1">
    <property type="nucleotide sequence ID" value="NZ_FQWS01000002.1"/>
</dbReference>
<dbReference type="InterPro" id="IPR036388">
    <property type="entry name" value="WH-like_DNA-bd_sf"/>
</dbReference>
<dbReference type="Gene3D" id="1.10.10.10">
    <property type="entry name" value="Winged helix-like DNA-binding domain superfamily/Winged helix DNA-binding domain"/>
    <property type="match status" value="1"/>
</dbReference>
<organism evidence="4 5">
    <name type="scientific">Winogradskyella jejuensis</name>
    <dbReference type="NCBI Taxonomy" id="1089305"/>
    <lineage>
        <taxon>Bacteria</taxon>
        <taxon>Pseudomonadati</taxon>
        <taxon>Bacteroidota</taxon>
        <taxon>Flavobacteriia</taxon>
        <taxon>Flavobacteriales</taxon>
        <taxon>Flavobacteriaceae</taxon>
        <taxon>Winogradskyella</taxon>
    </lineage>
</organism>
<dbReference type="SUPFAM" id="SSF46894">
    <property type="entry name" value="C-terminal effector domain of the bipartite response regulators"/>
    <property type="match status" value="1"/>
</dbReference>
<dbReference type="Gene3D" id="1.25.40.10">
    <property type="entry name" value="Tetratricopeptide repeat domain"/>
    <property type="match status" value="3"/>
</dbReference>
<dbReference type="GO" id="GO:0006355">
    <property type="term" value="P:regulation of DNA-templated transcription"/>
    <property type="evidence" value="ECO:0007669"/>
    <property type="project" value="InterPro"/>
</dbReference>